<proteinExistence type="predicted"/>
<accession>A0A2L0D6M4</accession>
<evidence type="ECO:0000313" key="2">
    <source>
        <dbReference type="EMBL" id="AUW97239.1"/>
    </source>
</evidence>
<dbReference type="NCBIfam" id="TIGR01653">
    <property type="entry name" value="lactococcin_972"/>
    <property type="match status" value="1"/>
</dbReference>
<dbReference type="Proteomes" id="UP000238956">
    <property type="component" value="Chromosome"/>
</dbReference>
<evidence type="ECO:0000256" key="1">
    <source>
        <dbReference type="SAM" id="SignalP"/>
    </source>
</evidence>
<reference evidence="2 3" key="1">
    <citation type="submission" date="2017-12" db="EMBL/GenBank/DDBJ databases">
        <authorList>
            <person name="Hurst M.R.H."/>
        </authorList>
    </citation>
    <scope>NUCLEOTIDE SEQUENCE [LARGE SCALE GENOMIC DNA]</scope>
    <source>
        <strain evidence="2 3">TH11417</strain>
    </source>
</reference>
<dbReference type="Gene3D" id="2.60.40.2850">
    <property type="match status" value="1"/>
</dbReference>
<protein>
    <submittedName>
        <fullName evidence="2">Lactococcin 972 family bacteriocin</fullName>
    </submittedName>
</protein>
<dbReference type="AlphaFoldDB" id="A0A2L0D6M4"/>
<evidence type="ECO:0000313" key="3">
    <source>
        <dbReference type="Proteomes" id="UP000238956"/>
    </source>
</evidence>
<sequence>MIGKIKKLFVVSLLVGGFLVSGTAFAASVDGGTWNYGVGYTGTYGYSNYHHPSRSHTASVKNGKLVNSQRQGAGLWAKASITKIPPTGLEYFYGF</sequence>
<organism evidence="2 3">
    <name type="scientific">Streptococcus pluranimalium</name>
    <dbReference type="NCBI Taxonomy" id="82348"/>
    <lineage>
        <taxon>Bacteria</taxon>
        <taxon>Bacillati</taxon>
        <taxon>Bacillota</taxon>
        <taxon>Bacilli</taxon>
        <taxon>Lactobacillales</taxon>
        <taxon>Streptococcaceae</taxon>
        <taxon>Streptococcus</taxon>
    </lineage>
</organism>
<dbReference type="Pfam" id="PF09683">
    <property type="entry name" value="Lactococcin_972"/>
    <property type="match status" value="1"/>
</dbReference>
<keyword evidence="1" id="KW-0732">Signal</keyword>
<gene>
    <name evidence="2" type="ORF">C0J00_09075</name>
</gene>
<keyword evidence="3" id="KW-1185">Reference proteome</keyword>
<dbReference type="InterPro" id="IPR006540">
    <property type="entry name" value="Lactococcin_972"/>
</dbReference>
<name>A0A2L0D6M4_9STRE</name>
<feature type="signal peptide" evidence="1">
    <location>
        <begin position="1"/>
        <end position="26"/>
    </location>
</feature>
<dbReference type="EMBL" id="CP025536">
    <property type="protein sequence ID" value="AUW97239.1"/>
    <property type="molecule type" value="Genomic_DNA"/>
</dbReference>
<dbReference type="OrthoDB" id="2225429at2"/>
<reference evidence="2 3" key="2">
    <citation type="submission" date="2018-02" db="EMBL/GenBank/DDBJ databases">
        <title>Whole genome sequencing analysis of Streptococcus pluranimalium isolated from cattle infected mastitis in China.</title>
        <authorList>
            <person name="Zhang J.-R."/>
            <person name="Hu G.-Z."/>
        </authorList>
    </citation>
    <scope>NUCLEOTIDE SEQUENCE [LARGE SCALE GENOMIC DNA]</scope>
    <source>
        <strain evidence="2 3">TH11417</strain>
    </source>
</reference>
<feature type="chain" id="PRO_5014856304" evidence="1">
    <location>
        <begin position="27"/>
        <end position="95"/>
    </location>
</feature>
<dbReference type="KEGG" id="splr:C0J00_09075"/>